<protein>
    <submittedName>
        <fullName evidence="3">Uncharacterized protein</fullName>
    </submittedName>
</protein>
<feature type="region of interest" description="Disordered" evidence="1">
    <location>
        <begin position="83"/>
        <end position="108"/>
    </location>
</feature>
<accession>A0A4P2QP41</accession>
<sequence length="108" mass="12350">MHDRFELGVGRVHGADRREEARRRRRRPGTIAPEGRRARAPAFRCYARRVQRWILVAVIAGLHLVAFAIGLFLRRRRRRRAEAARAAAAPRRAQAARAAAAPRRTSPR</sequence>
<keyword evidence="2" id="KW-0812">Transmembrane</keyword>
<feature type="compositionally biased region" description="Low complexity" evidence="1">
    <location>
        <begin position="84"/>
        <end position="108"/>
    </location>
</feature>
<organism evidence="3 4">
    <name type="scientific">Sorangium cellulosum</name>
    <name type="common">Polyangium cellulosum</name>
    <dbReference type="NCBI Taxonomy" id="56"/>
    <lineage>
        <taxon>Bacteria</taxon>
        <taxon>Pseudomonadati</taxon>
        <taxon>Myxococcota</taxon>
        <taxon>Polyangia</taxon>
        <taxon>Polyangiales</taxon>
        <taxon>Polyangiaceae</taxon>
        <taxon>Sorangium</taxon>
    </lineage>
</organism>
<name>A0A4P2QP41_SORCE</name>
<evidence type="ECO:0000256" key="2">
    <source>
        <dbReference type="SAM" id="Phobius"/>
    </source>
</evidence>
<gene>
    <name evidence="3" type="ORF">SOCE836_040320</name>
</gene>
<evidence type="ECO:0000313" key="4">
    <source>
        <dbReference type="Proteomes" id="UP000295497"/>
    </source>
</evidence>
<feature type="transmembrane region" description="Helical" evidence="2">
    <location>
        <begin position="53"/>
        <end position="73"/>
    </location>
</feature>
<dbReference type="AlphaFoldDB" id="A0A4P2QP41"/>
<evidence type="ECO:0000313" key="3">
    <source>
        <dbReference type="EMBL" id="AUX31899.1"/>
    </source>
</evidence>
<keyword evidence="2" id="KW-1133">Transmembrane helix</keyword>
<keyword evidence="2" id="KW-0472">Membrane</keyword>
<proteinExistence type="predicted"/>
<feature type="region of interest" description="Disordered" evidence="1">
    <location>
        <begin position="15"/>
        <end position="35"/>
    </location>
</feature>
<dbReference type="Proteomes" id="UP000295497">
    <property type="component" value="Chromosome"/>
</dbReference>
<reference evidence="3 4" key="1">
    <citation type="submission" date="2015-09" db="EMBL/GenBank/DDBJ databases">
        <title>Sorangium comparison.</title>
        <authorList>
            <person name="Zaburannyi N."/>
            <person name="Bunk B."/>
            <person name="Overmann J."/>
            <person name="Mueller R."/>
        </authorList>
    </citation>
    <scope>NUCLEOTIDE SEQUENCE [LARGE SCALE GENOMIC DNA]</scope>
    <source>
        <strain evidence="3 4">So ce836</strain>
    </source>
</reference>
<evidence type="ECO:0000256" key="1">
    <source>
        <dbReference type="SAM" id="MobiDB-lite"/>
    </source>
</evidence>
<dbReference type="EMBL" id="CP012672">
    <property type="protein sequence ID" value="AUX31899.1"/>
    <property type="molecule type" value="Genomic_DNA"/>
</dbReference>